<dbReference type="InterPro" id="IPR010798">
    <property type="entry name" value="Triadin"/>
</dbReference>
<name>A0A6B0QXS1_9CETA</name>
<comment type="function">
    <text evidence="10">Contributes to the regulation of lumenal Ca2+ release via the sarcoplasmic reticulum calcium release channels RYR1 and RYR2, a key step in triggering skeletal and heart muscle contraction. Required for normal organization of the triad junction, where T-tubules and the sarcoplasmic reticulum terminal cisternae are in close contact. Required for normal skeletal muscle strength. Plays a role in excitation-contraction coupling in the heart and in regulating the rate of heart beats.</text>
</comment>
<evidence type="ECO:0000259" key="13">
    <source>
        <dbReference type="Pfam" id="PF05279"/>
    </source>
</evidence>
<feature type="compositionally biased region" description="Basic and acidic residues" evidence="11">
    <location>
        <begin position="570"/>
        <end position="582"/>
    </location>
</feature>
<keyword evidence="4 12" id="KW-0812">Transmembrane</keyword>
<evidence type="ECO:0000256" key="8">
    <source>
        <dbReference type="ARBA" id="ARBA00023157"/>
    </source>
</evidence>
<dbReference type="PANTHER" id="PTHR14106">
    <property type="entry name" value="TRIADIN"/>
    <property type="match status" value="1"/>
</dbReference>
<evidence type="ECO:0000256" key="4">
    <source>
        <dbReference type="ARBA" id="ARBA00022692"/>
    </source>
</evidence>
<evidence type="ECO:0000256" key="12">
    <source>
        <dbReference type="SAM" id="Phobius"/>
    </source>
</evidence>
<dbReference type="Proteomes" id="UP000322234">
    <property type="component" value="Unassembled WGS sequence"/>
</dbReference>
<feature type="region of interest" description="Disordered" evidence="11">
    <location>
        <begin position="233"/>
        <end position="260"/>
    </location>
</feature>
<feature type="region of interest" description="Disordered" evidence="11">
    <location>
        <begin position="513"/>
        <end position="563"/>
    </location>
</feature>
<evidence type="ECO:0000256" key="3">
    <source>
        <dbReference type="ARBA" id="ARBA00022553"/>
    </source>
</evidence>
<feature type="region of interest" description="Disordered" evidence="11">
    <location>
        <begin position="569"/>
        <end position="588"/>
    </location>
</feature>
<feature type="compositionally biased region" description="Acidic residues" evidence="11">
    <location>
        <begin position="136"/>
        <end position="150"/>
    </location>
</feature>
<dbReference type="GO" id="GO:0010880">
    <property type="term" value="P:regulation of release of sequestered calcium ion into cytosol by sarcoplasmic reticulum"/>
    <property type="evidence" value="ECO:0007669"/>
    <property type="project" value="TreeGrafter"/>
</dbReference>
<keyword evidence="7 12" id="KW-0472">Membrane</keyword>
<evidence type="ECO:0000256" key="6">
    <source>
        <dbReference type="ARBA" id="ARBA00022989"/>
    </source>
</evidence>
<evidence type="ECO:0000256" key="1">
    <source>
        <dbReference type="ARBA" id="ARBA00004157"/>
    </source>
</evidence>
<keyword evidence="6 12" id="KW-1133">Transmembrane helix</keyword>
<evidence type="ECO:0000256" key="10">
    <source>
        <dbReference type="ARBA" id="ARBA00046074"/>
    </source>
</evidence>
<accession>A0A6B0QXS1</accession>
<organism evidence="14 15">
    <name type="scientific">Bos mutus</name>
    <name type="common">wild yak</name>
    <dbReference type="NCBI Taxonomy" id="72004"/>
    <lineage>
        <taxon>Eukaryota</taxon>
        <taxon>Metazoa</taxon>
        <taxon>Chordata</taxon>
        <taxon>Craniata</taxon>
        <taxon>Vertebrata</taxon>
        <taxon>Euteleostomi</taxon>
        <taxon>Mammalia</taxon>
        <taxon>Eutheria</taxon>
        <taxon>Laurasiatheria</taxon>
        <taxon>Artiodactyla</taxon>
        <taxon>Ruminantia</taxon>
        <taxon>Pecora</taxon>
        <taxon>Bovidae</taxon>
        <taxon>Bovinae</taxon>
        <taxon>Bos</taxon>
    </lineage>
</organism>
<keyword evidence="9" id="KW-0325">Glycoprotein</keyword>
<keyword evidence="3" id="KW-0597">Phosphoprotein</keyword>
<dbReference type="GO" id="GO:0005886">
    <property type="term" value="C:plasma membrane"/>
    <property type="evidence" value="ECO:0007669"/>
    <property type="project" value="TreeGrafter"/>
</dbReference>
<feature type="compositionally biased region" description="Polar residues" evidence="11">
    <location>
        <begin position="687"/>
        <end position="701"/>
    </location>
</feature>
<evidence type="ECO:0000256" key="2">
    <source>
        <dbReference type="ARBA" id="ARBA00016711"/>
    </source>
</evidence>
<feature type="compositionally biased region" description="Basic and acidic residues" evidence="11">
    <location>
        <begin position="405"/>
        <end position="432"/>
    </location>
</feature>
<feature type="domain" description="Aspartyl beta-hydroxylase/Triadin" evidence="13">
    <location>
        <begin position="65"/>
        <end position="95"/>
    </location>
</feature>
<evidence type="ECO:0000256" key="7">
    <source>
        <dbReference type="ARBA" id="ARBA00023136"/>
    </source>
</evidence>
<dbReference type="GO" id="GO:0060047">
    <property type="term" value="P:heart contraction"/>
    <property type="evidence" value="ECO:0007669"/>
    <property type="project" value="TreeGrafter"/>
</dbReference>
<keyword evidence="15" id="KW-1185">Reference proteome</keyword>
<keyword evidence="5" id="KW-0703">Sarcoplasmic reticulum</keyword>
<dbReference type="PANTHER" id="PTHR14106:SF0">
    <property type="entry name" value="TRIADIN"/>
    <property type="match status" value="1"/>
</dbReference>
<feature type="transmembrane region" description="Helical" evidence="12">
    <location>
        <begin position="67"/>
        <end position="90"/>
    </location>
</feature>
<sequence>MTEITAEENKFSEWIGTAVSKKKSSKGNASTTTTVIDSKNGSVPKASGKVLKRTVTEDLVTTFSSPAAWLLVIALIITWSAVAVVMFDLVDYKNLSASSISKIGSDPLKLVHDAVEETTDWVYGFFSLLSDIISSEGDEEDDDDGEEDTDKGEIEEPPLKKKEIHKEKTEKLEKPEKKIQTKGKSTPKEKIQKKEKPETKTVAKEEKKAKTREKIEEKIKKEVKGVKQEKVKQTATKVKEVQKTSPKPKKDEKDAAAVSKHEQKDQYAFCRYMIDIFVHGDLKPGQSPAIPPPLPTEQASRPTLASPTLEGKYFIFPKIISIQTDVYNFLILLPDKEDVKMKTEKETAMDVKRKEPSKAPETKQGTIKVAAQGKHLRIFIKFGSKKTKLDKEVLVEESEFSLEQGSREEEERISKRKSEINFMETERTKEEVGSASSKKAVPGKKEEKTTKTVEQEIRKEKSGKTSSVPKDKEPIKEKEVKVPASLKEKEPEVKKDEKMPKADLELEAKAEKDFFKKPELGEKREENEGQLLGKEKEQVKKEKQDTVKPEKAISHGKPDEKVVKHVKATTTEKTEKAEHQGKESPSIKTENYVFKPMLLLFSPLAKKKIEKSEKESKGKYILRHVYHIREDSEDVPTSKKAKEEAEEVSSTKKQKTPISFFQCVYLDGYNGYGFQFPVTPVHHPGESSGQPNSPGQKHQRQ</sequence>
<feature type="region of interest" description="Disordered" evidence="11">
    <location>
        <begin position="678"/>
        <end position="701"/>
    </location>
</feature>
<feature type="region of interest" description="Disordered" evidence="11">
    <location>
        <begin position="346"/>
        <end position="366"/>
    </location>
</feature>
<evidence type="ECO:0000313" key="14">
    <source>
        <dbReference type="EMBL" id="MXQ80384.1"/>
    </source>
</evidence>
<dbReference type="GO" id="GO:0014701">
    <property type="term" value="C:junctional sarcoplasmic reticulum membrane"/>
    <property type="evidence" value="ECO:0007669"/>
    <property type="project" value="TreeGrafter"/>
</dbReference>
<feature type="compositionally biased region" description="Basic and acidic residues" evidence="11">
    <location>
        <begin position="443"/>
        <end position="501"/>
    </location>
</feature>
<keyword evidence="8" id="KW-1015">Disulfide bond</keyword>
<protein>
    <recommendedName>
        <fullName evidence="2">Triadin</fullName>
    </recommendedName>
</protein>
<feature type="compositionally biased region" description="Basic and acidic residues" evidence="11">
    <location>
        <begin position="346"/>
        <end position="361"/>
    </location>
</feature>
<evidence type="ECO:0000313" key="15">
    <source>
        <dbReference type="Proteomes" id="UP000322234"/>
    </source>
</evidence>
<dbReference type="InterPro" id="IPR007943">
    <property type="entry name" value="Asp-B-hydro/Triadin_dom"/>
</dbReference>
<feature type="region of interest" description="Disordered" evidence="11">
    <location>
        <begin position="630"/>
        <end position="652"/>
    </location>
</feature>
<feature type="compositionally biased region" description="Basic and acidic residues" evidence="11">
    <location>
        <begin position="151"/>
        <end position="179"/>
    </location>
</feature>
<dbReference type="GO" id="GO:0005102">
    <property type="term" value="F:signaling receptor binding"/>
    <property type="evidence" value="ECO:0007669"/>
    <property type="project" value="InterPro"/>
</dbReference>
<comment type="subcellular location">
    <subcellularLocation>
        <location evidence="1">Sarcoplasmic reticulum membrane</location>
        <topology evidence="1">Single-pass type II membrane protein</topology>
    </subcellularLocation>
</comment>
<gene>
    <name evidence="14" type="ORF">E5288_WYG006354</name>
</gene>
<feature type="compositionally biased region" description="Basic and acidic residues" evidence="11">
    <location>
        <begin position="186"/>
        <end position="212"/>
    </location>
</feature>
<feature type="region of interest" description="Disordered" evidence="11">
    <location>
        <begin position="399"/>
        <end position="501"/>
    </location>
</feature>
<evidence type="ECO:0000256" key="11">
    <source>
        <dbReference type="SAM" id="MobiDB-lite"/>
    </source>
</evidence>
<dbReference type="EMBL" id="VBQZ03000004">
    <property type="protein sequence ID" value="MXQ80384.1"/>
    <property type="molecule type" value="Genomic_DNA"/>
</dbReference>
<dbReference type="Pfam" id="PF05279">
    <property type="entry name" value="Asp-B-Hydro_N"/>
    <property type="match status" value="1"/>
</dbReference>
<dbReference type="AlphaFoldDB" id="A0A6B0QXS1"/>
<proteinExistence type="predicted"/>
<comment type="caution">
    <text evidence="14">The sequence shown here is derived from an EMBL/GenBank/DDBJ whole genome shotgun (WGS) entry which is preliminary data.</text>
</comment>
<evidence type="ECO:0000256" key="9">
    <source>
        <dbReference type="ARBA" id="ARBA00023180"/>
    </source>
</evidence>
<reference evidence="14" key="1">
    <citation type="submission" date="2019-10" db="EMBL/GenBank/DDBJ databases">
        <title>The sequence and de novo assembly of the wild yak genome.</title>
        <authorList>
            <person name="Liu Y."/>
        </authorList>
    </citation>
    <scope>NUCLEOTIDE SEQUENCE [LARGE SCALE GENOMIC DNA]</scope>
    <source>
        <strain evidence="14">WY2019</strain>
    </source>
</reference>
<feature type="region of interest" description="Disordered" evidence="11">
    <location>
        <begin position="135"/>
        <end position="212"/>
    </location>
</feature>
<evidence type="ECO:0000256" key="5">
    <source>
        <dbReference type="ARBA" id="ARBA00022951"/>
    </source>
</evidence>
<dbReference type="GO" id="GO:0086036">
    <property type="term" value="P:regulation of cardiac muscle cell membrane potential"/>
    <property type="evidence" value="ECO:0007669"/>
    <property type="project" value="TreeGrafter"/>
</dbReference>